<feature type="compositionally biased region" description="Low complexity" evidence="1">
    <location>
        <begin position="28"/>
        <end position="40"/>
    </location>
</feature>
<accession>A0A2M9D081</accession>
<comment type="caution">
    <text evidence="2">The sequence shown here is derived from an EMBL/GenBank/DDBJ whole genome shotgun (WGS) entry which is preliminary data.</text>
</comment>
<dbReference type="RefSeq" id="WP_100421860.1">
    <property type="nucleotide sequence ID" value="NZ_BOOX01000003.1"/>
</dbReference>
<name>A0A2M9D081_9CELL</name>
<organism evidence="2 3">
    <name type="scientific">Sediminihabitans luteus</name>
    <dbReference type="NCBI Taxonomy" id="1138585"/>
    <lineage>
        <taxon>Bacteria</taxon>
        <taxon>Bacillati</taxon>
        <taxon>Actinomycetota</taxon>
        <taxon>Actinomycetes</taxon>
        <taxon>Micrococcales</taxon>
        <taxon>Cellulomonadaceae</taxon>
        <taxon>Sediminihabitans</taxon>
    </lineage>
</organism>
<dbReference type="AlphaFoldDB" id="A0A2M9D081"/>
<evidence type="ECO:0000256" key="1">
    <source>
        <dbReference type="SAM" id="MobiDB-lite"/>
    </source>
</evidence>
<evidence type="ECO:0000313" key="3">
    <source>
        <dbReference type="Proteomes" id="UP000231693"/>
    </source>
</evidence>
<keyword evidence="3" id="KW-1185">Reference proteome</keyword>
<reference evidence="2 3" key="1">
    <citation type="submission" date="2017-11" db="EMBL/GenBank/DDBJ databases">
        <title>Genomic Encyclopedia of Archaeal and Bacterial Type Strains, Phase II (KMG-II): From Individual Species to Whole Genera.</title>
        <authorList>
            <person name="Goeker M."/>
        </authorList>
    </citation>
    <scope>NUCLEOTIDE SEQUENCE [LARGE SCALE GENOMIC DNA]</scope>
    <source>
        <strain evidence="2 3">DSM 25478</strain>
    </source>
</reference>
<protein>
    <recommendedName>
        <fullName evidence="4">Scaffolding protein</fullName>
    </recommendedName>
</protein>
<feature type="region of interest" description="Disordered" evidence="1">
    <location>
        <begin position="28"/>
        <end position="64"/>
    </location>
</feature>
<proteinExistence type="predicted"/>
<dbReference type="Proteomes" id="UP000231693">
    <property type="component" value="Unassembled WGS sequence"/>
</dbReference>
<evidence type="ECO:0008006" key="4">
    <source>
        <dbReference type="Google" id="ProtNLM"/>
    </source>
</evidence>
<dbReference type="OrthoDB" id="4949368at2"/>
<evidence type="ECO:0000313" key="2">
    <source>
        <dbReference type="EMBL" id="PJJ77485.1"/>
    </source>
</evidence>
<sequence length="246" mass="25526">MRKAPTMFPILPTPGLSHPRFTRLRFITDGATDGTPGATPSTEPKGDDTGTPSGQDSAGADAPKTYDEAYVAKLREENAANRVKARDAETAATTAAEAKIKAALEALGIKPDGDDTDPVKLAEKAAAERDAATAQARAAQVELAVYRAASTANADATALLDSNSFLATVRDIDPTDSEAIVAAIKTATSTNPRLRATQAVGASSVDHAGGTGEGAITAEKFAAMTPADKNDLFRKNPTLYRQLTGR</sequence>
<dbReference type="EMBL" id="PGFE01000001">
    <property type="protein sequence ID" value="PJJ77485.1"/>
    <property type="molecule type" value="Genomic_DNA"/>
</dbReference>
<gene>
    <name evidence="2" type="ORF">CLV28_0704</name>
</gene>